<dbReference type="EMBL" id="CAJNOC010002319">
    <property type="protein sequence ID" value="CAF0926067.1"/>
    <property type="molecule type" value="Genomic_DNA"/>
</dbReference>
<comment type="caution">
    <text evidence="1">The sequence shown here is derived from an EMBL/GenBank/DDBJ whole genome shotgun (WGS) entry which is preliminary data.</text>
</comment>
<accession>A0A814B932</accession>
<gene>
    <name evidence="1" type="ORF">OXX778_LOCUS12647</name>
</gene>
<keyword evidence="2" id="KW-1185">Reference proteome</keyword>
<organism evidence="1 2">
    <name type="scientific">Brachionus calyciflorus</name>
    <dbReference type="NCBI Taxonomy" id="104777"/>
    <lineage>
        <taxon>Eukaryota</taxon>
        <taxon>Metazoa</taxon>
        <taxon>Spiralia</taxon>
        <taxon>Gnathifera</taxon>
        <taxon>Rotifera</taxon>
        <taxon>Eurotatoria</taxon>
        <taxon>Monogononta</taxon>
        <taxon>Pseudotrocha</taxon>
        <taxon>Ploima</taxon>
        <taxon>Brachionidae</taxon>
        <taxon>Brachionus</taxon>
    </lineage>
</organism>
<name>A0A814B932_9BILA</name>
<evidence type="ECO:0000313" key="2">
    <source>
        <dbReference type="Proteomes" id="UP000663879"/>
    </source>
</evidence>
<evidence type="ECO:0000313" key="1">
    <source>
        <dbReference type="EMBL" id="CAF0926067.1"/>
    </source>
</evidence>
<sequence length="150" mass="17585">MTELDRDLQNYGIACTKISEYTILASTSMNKLLPKIETALVVGKKVDQISKDIKKLDDNFAIFQKKLELFDQKYMIRQLNKFCIGSKEENFEWIMNESGQYPPFENSFQALLGLDIQQLRQLADFYKIKYVETESNNLLLRKIQSYLGFF</sequence>
<reference evidence="1" key="1">
    <citation type="submission" date="2021-02" db="EMBL/GenBank/DDBJ databases">
        <authorList>
            <person name="Nowell W R."/>
        </authorList>
    </citation>
    <scope>NUCLEOTIDE SEQUENCE</scope>
    <source>
        <strain evidence="1">Ploen Becks lab</strain>
    </source>
</reference>
<dbReference type="Proteomes" id="UP000663879">
    <property type="component" value="Unassembled WGS sequence"/>
</dbReference>
<proteinExistence type="predicted"/>
<protein>
    <submittedName>
        <fullName evidence="1">Uncharacterized protein</fullName>
    </submittedName>
</protein>
<dbReference type="AlphaFoldDB" id="A0A814B932"/>